<dbReference type="EMBL" id="LAZR01000705">
    <property type="protein sequence ID" value="KKN60101.1"/>
    <property type="molecule type" value="Genomic_DNA"/>
</dbReference>
<evidence type="ECO:0000313" key="1">
    <source>
        <dbReference type="EMBL" id="KKN60101.1"/>
    </source>
</evidence>
<proteinExistence type="predicted"/>
<accession>A0A0F9UFU4</accession>
<comment type="caution">
    <text evidence="1">The sequence shown here is derived from an EMBL/GenBank/DDBJ whole genome shotgun (WGS) entry which is preliminary data.</text>
</comment>
<dbReference type="AlphaFoldDB" id="A0A0F9UFU4"/>
<gene>
    <name evidence="1" type="ORF">LCGC14_0535700</name>
</gene>
<sequence>MKLTPEDIEQIYIECGVLNKPSLSYLNERLCEAQLLKVKRPDKEKIAEALYYFDKPIEYHCWELSHLQDFYLNRADQILSLFDGERG</sequence>
<name>A0A0F9UFU4_9ZZZZ</name>
<protein>
    <submittedName>
        <fullName evidence="1">Uncharacterized protein</fullName>
    </submittedName>
</protein>
<reference evidence="1" key="1">
    <citation type="journal article" date="2015" name="Nature">
        <title>Complex archaea that bridge the gap between prokaryotes and eukaryotes.</title>
        <authorList>
            <person name="Spang A."/>
            <person name="Saw J.H."/>
            <person name="Jorgensen S.L."/>
            <person name="Zaremba-Niedzwiedzka K."/>
            <person name="Martijn J."/>
            <person name="Lind A.E."/>
            <person name="van Eijk R."/>
            <person name="Schleper C."/>
            <person name="Guy L."/>
            <person name="Ettema T.J."/>
        </authorList>
    </citation>
    <scope>NUCLEOTIDE SEQUENCE</scope>
</reference>
<organism evidence="1">
    <name type="scientific">marine sediment metagenome</name>
    <dbReference type="NCBI Taxonomy" id="412755"/>
    <lineage>
        <taxon>unclassified sequences</taxon>
        <taxon>metagenomes</taxon>
        <taxon>ecological metagenomes</taxon>
    </lineage>
</organism>